<dbReference type="EMBL" id="JADGJQ010000030">
    <property type="protein sequence ID" value="KAJ3177875.1"/>
    <property type="molecule type" value="Genomic_DNA"/>
</dbReference>
<accession>A0AAD5TIY6</accession>
<dbReference type="Pfam" id="PF01753">
    <property type="entry name" value="zf-MYND"/>
    <property type="match status" value="1"/>
</dbReference>
<feature type="compositionally biased region" description="Polar residues" evidence="5">
    <location>
        <begin position="381"/>
        <end position="395"/>
    </location>
</feature>
<evidence type="ECO:0000313" key="8">
    <source>
        <dbReference type="Proteomes" id="UP001212152"/>
    </source>
</evidence>
<feature type="region of interest" description="Disordered" evidence="5">
    <location>
        <begin position="380"/>
        <end position="413"/>
    </location>
</feature>
<dbReference type="SUPFAM" id="SSF144232">
    <property type="entry name" value="HIT/MYND zinc finger-like"/>
    <property type="match status" value="1"/>
</dbReference>
<dbReference type="PROSITE" id="PS50865">
    <property type="entry name" value="ZF_MYND_2"/>
    <property type="match status" value="1"/>
</dbReference>
<organism evidence="7 8">
    <name type="scientific">Geranomyces variabilis</name>
    <dbReference type="NCBI Taxonomy" id="109894"/>
    <lineage>
        <taxon>Eukaryota</taxon>
        <taxon>Fungi</taxon>
        <taxon>Fungi incertae sedis</taxon>
        <taxon>Chytridiomycota</taxon>
        <taxon>Chytridiomycota incertae sedis</taxon>
        <taxon>Chytridiomycetes</taxon>
        <taxon>Spizellomycetales</taxon>
        <taxon>Powellomycetaceae</taxon>
        <taxon>Geranomyces</taxon>
    </lineage>
</organism>
<dbReference type="GO" id="GO:0005737">
    <property type="term" value="C:cytoplasm"/>
    <property type="evidence" value="ECO:0007669"/>
    <property type="project" value="InterPro"/>
</dbReference>
<protein>
    <submittedName>
        <fullName evidence="7">Programmed cell death protein 2</fullName>
    </submittedName>
</protein>
<keyword evidence="1" id="KW-0479">Metal-binding</keyword>
<feature type="domain" description="MYND-type" evidence="6">
    <location>
        <begin position="124"/>
        <end position="162"/>
    </location>
</feature>
<feature type="compositionally biased region" description="Acidic residues" evidence="5">
    <location>
        <begin position="203"/>
        <end position="213"/>
    </location>
</feature>
<keyword evidence="8" id="KW-1185">Reference proteome</keyword>
<reference evidence="7" key="1">
    <citation type="submission" date="2020-05" db="EMBL/GenBank/DDBJ databases">
        <title>Phylogenomic resolution of chytrid fungi.</title>
        <authorList>
            <person name="Stajich J.E."/>
            <person name="Amses K."/>
            <person name="Simmons R."/>
            <person name="Seto K."/>
            <person name="Myers J."/>
            <person name="Bonds A."/>
            <person name="Quandt C.A."/>
            <person name="Barry K."/>
            <person name="Liu P."/>
            <person name="Grigoriev I."/>
            <person name="Longcore J.E."/>
            <person name="James T.Y."/>
        </authorList>
    </citation>
    <scope>NUCLEOTIDE SEQUENCE</scope>
    <source>
        <strain evidence="7">JEL0379</strain>
    </source>
</reference>
<dbReference type="PANTHER" id="PTHR12298:SF4">
    <property type="entry name" value="PROGRAMMED CELL DEATH PROTEIN 2"/>
    <property type="match status" value="1"/>
</dbReference>
<name>A0AAD5TIY6_9FUNG</name>
<dbReference type="GO" id="GO:0005634">
    <property type="term" value="C:nucleus"/>
    <property type="evidence" value="ECO:0007669"/>
    <property type="project" value="TreeGrafter"/>
</dbReference>
<keyword evidence="2 4" id="KW-0863">Zinc-finger</keyword>
<feature type="region of interest" description="Disordered" evidence="5">
    <location>
        <begin position="191"/>
        <end position="222"/>
    </location>
</feature>
<evidence type="ECO:0000256" key="5">
    <source>
        <dbReference type="SAM" id="MobiDB-lite"/>
    </source>
</evidence>
<gene>
    <name evidence="7" type="primary">PDCD2</name>
    <name evidence="7" type="ORF">HDU87_004157</name>
</gene>
<evidence type="ECO:0000256" key="4">
    <source>
        <dbReference type="PROSITE-ProRule" id="PRU00134"/>
    </source>
</evidence>
<dbReference type="Pfam" id="PF04194">
    <property type="entry name" value="PDCD2_C"/>
    <property type="match status" value="1"/>
</dbReference>
<evidence type="ECO:0000256" key="2">
    <source>
        <dbReference type="ARBA" id="ARBA00022771"/>
    </source>
</evidence>
<dbReference type="GO" id="GO:0008270">
    <property type="term" value="F:zinc ion binding"/>
    <property type="evidence" value="ECO:0007669"/>
    <property type="project" value="UniProtKB-KW"/>
</dbReference>
<dbReference type="Gene3D" id="6.10.140.2220">
    <property type="match status" value="1"/>
</dbReference>
<dbReference type="PANTHER" id="PTHR12298">
    <property type="entry name" value="PCDC2 PROGRAMMED CELL DEATH PROTEIN 2 -RELATED"/>
    <property type="match status" value="1"/>
</dbReference>
<evidence type="ECO:0000256" key="1">
    <source>
        <dbReference type="ARBA" id="ARBA00022723"/>
    </source>
</evidence>
<dbReference type="PROSITE" id="PS01360">
    <property type="entry name" value="ZF_MYND_1"/>
    <property type="match status" value="1"/>
</dbReference>
<evidence type="ECO:0000259" key="6">
    <source>
        <dbReference type="PROSITE" id="PS50865"/>
    </source>
</evidence>
<evidence type="ECO:0000256" key="3">
    <source>
        <dbReference type="ARBA" id="ARBA00022833"/>
    </source>
</evidence>
<dbReference type="Proteomes" id="UP001212152">
    <property type="component" value="Unassembled WGS sequence"/>
</dbReference>
<feature type="compositionally biased region" description="Low complexity" evidence="5">
    <location>
        <begin position="402"/>
        <end position="413"/>
    </location>
</feature>
<sequence length="413" mass="45395">MPAVQLGFAEQPEDGPLSFSIGDFPDKIGGRPFWLNPRHAAKAEDVTCGVCEKTMALLLQFYTPEDEPEAYHRVLYLFCCRNGACHRTRWKGCFKAFRSQLPEFNPYYNPSEGEALCAVKARLCQLCGLDGSKQCARCKNAPYCSRDHQILDWTQGPHKEICAASASGASATPTRKTPTVLFPEFELVSEEEQGHATSAANDEGSDHEDEEEPAGSALTPELEKIKIDEADAHEDIEETEVDVDKAFLRFQKRILKEPEQVVRYARVSYADGPHPEPLWVSDNGKMAQSDAPPCPHCSGPRVFEFQVMPQLLNVLEINHYTADALDWGTVAVYSCIANCQPSDGRAYMEEFVWRQMFSEHGMGDSAKAALARDAALKKVTAETSTAVENSTSAEESSVKNDAPTSGGSSPSAA</sequence>
<evidence type="ECO:0000313" key="7">
    <source>
        <dbReference type="EMBL" id="KAJ3177875.1"/>
    </source>
</evidence>
<dbReference type="InterPro" id="IPR007320">
    <property type="entry name" value="PDCD2_C"/>
</dbReference>
<keyword evidence="3" id="KW-0862">Zinc</keyword>
<comment type="caution">
    <text evidence="7">The sequence shown here is derived from an EMBL/GenBank/DDBJ whole genome shotgun (WGS) entry which is preliminary data.</text>
</comment>
<dbReference type="InterPro" id="IPR002893">
    <property type="entry name" value="Znf_MYND"/>
</dbReference>
<proteinExistence type="predicted"/>
<dbReference type="AlphaFoldDB" id="A0AAD5TIY6"/>